<sequence>MGCALKTVEFLCILSFSLFVISFSVSTDKDEVPEFKLSDDAYLDAQYVTEQPLVSQKQFKTAEIADAVMGTELPANPADIESLIPNSGDPLSGFTAPCDEETCARETSEENDASDINEGDEPLTLEMIHTDSSAAEEQNSTETAKTYKVNCDKRNITGMVNYTVHVLNASQDLMDFLNVSGTECSLVLFYTTWCQFSANLAPHFNALPRVFPTMHFLALDASQHGSLSTRFGTVAVPNILLFQGVKPMARFNHTDRTLETLTSFLVNQTGFEAVSDQTVTEEDDVGPLPSVPVKSIDWLLVFSVLFIIGFTVYAVLRTDSVRWLIPGQDHDHQD</sequence>
<dbReference type="InterPro" id="IPR042418">
    <property type="entry name" value="TXNDC15"/>
</dbReference>
<name>A0ABD1K6B7_9TELE</name>
<feature type="transmembrane region" description="Helical" evidence="1">
    <location>
        <begin position="298"/>
        <end position="316"/>
    </location>
</feature>
<dbReference type="InterPro" id="IPR036249">
    <property type="entry name" value="Thioredoxin-like_sf"/>
</dbReference>
<evidence type="ECO:0000256" key="1">
    <source>
        <dbReference type="SAM" id="Phobius"/>
    </source>
</evidence>
<keyword evidence="1" id="KW-0472">Membrane</keyword>
<keyword evidence="5" id="KW-1185">Reference proteome</keyword>
<feature type="chain" id="PRO_5044896387" description="Thioredoxin domain-containing protein" evidence="2">
    <location>
        <begin position="23"/>
        <end position="334"/>
    </location>
</feature>
<reference evidence="4 5" key="1">
    <citation type="submission" date="2024-09" db="EMBL/GenBank/DDBJ databases">
        <title>A chromosome-level genome assembly of Gray's grenadier anchovy, Coilia grayii.</title>
        <authorList>
            <person name="Fu Z."/>
        </authorList>
    </citation>
    <scope>NUCLEOTIDE SEQUENCE [LARGE SCALE GENOMIC DNA]</scope>
    <source>
        <strain evidence="4">G4</strain>
        <tissue evidence="4">Muscle</tissue>
    </source>
</reference>
<evidence type="ECO:0000256" key="2">
    <source>
        <dbReference type="SAM" id="SignalP"/>
    </source>
</evidence>
<keyword evidence="1" id="KW-1133">Transmembrane helix</keyword>
<gene>
    <name evidence="4" type="ORF">ACEWY4_009410</name>
</gene>
<comment type="caution">
    <text evidence="4">The sequence shown here is derived from an EMBL/GenBank/DDBJ whole genome shotgun (WGS) entry which is preliminary data.</text>
</comment>
<evidence type="ECO:0000259" key="3">
    <source>
        <dbReference type="Pfam" id="PF00085"/>
    </source>
</evidence>
<feature type="signal peptide" evidence="2">
    <location>
        <begin position="1"/>
        <end position="22"/>
    </location>
</feature>
<dbReference type="Gene3D" id="3.40.30.10">
    <property type="entry name" value="Glutaredoxin"/>
    <property type="match status" value="1"/>
</dbReference>
<dbReference type="PANTHER" id="PTHR14684:SF2">
    <property type="entry name" value="THIOREDOXIN DOMAIN-CONTAINING PROTEIN 15"/>
    <property type="match status" value="1"/>
</dbReference>
<accession>A0ABD1K6B7</accession>
<keyword evidence="2" id="KW-0732">Signal</keyword>
<dbReference type="EMBL" id="JBHFQA010000008">
    <property type="protein sequence ID" value="KAL2094691.1"/>
    <property type="molecule type" value="Genomic_DNA"/>
</dbReference>
<dbReference type="PANTHER" id="PTHR14684">
    <property type="entry name" value="THIOREDOXIN DOMAIN-CONTAINING PROTEIN 15"/>
    <property type="match status" value="1"/>
</dbReference>
<evidence type="ECO:0000313" key="4">
    <source>
        <dbReference type="EMBL" id="KAL2094691.1"/>
    </source>
</evidence>
<keyword evidence="1" id="KW-0812">Transmembrane</keyword>
<feature type="domain" description="Thioredoxin" evidence="3">
    <location>
        <begin position="182"/>
        <end position="265"/>
    </location>
</feature>
<dbReference type="Proteomes" id="UP001591681">
    <property type="component" value="Unassembled WGS sequence"/>
</dbReference>
<organism evidence="4 5">
    <name type="scientific">Coilia grayii</name>
    <name type="common">Gray's grenadier anchovy</name>
    <dbReference type="NCBI Taxonomy" id="363190"/>
    <lineage>
        <taxon>Eukaryota</taxon>
        <taxon>Metazoa</taxon>
        <taxon>Chordata</taxon>
        <taxon>Craniata</taxon>
        <taxon>Vertebrata</taxon>
        <taxon>Euteleostomi</taxon>
        <taxon>Actinopterygii</taxon>
        <taxon>Neopterygii</taxon>
        <taxon>Teleostei</taxon>
        <taxon>Clupei</taxon>
        <taxon>Clupeiformes</taxon>
        <taxon>Clupeoidei</taxon>
        <taxon>Engraulidae</taxon>
        <taxon>Coilinae</taxon>
        <taxon>Coilia</taxon>
    </lineage>
</organism>
<protein>
    <recommendedName>
        <fullName evidence="3">Thioredoxin domain-containing protein</fullName>
    </recommendedName>
</protein>
<dbReference type="AlphaFoldDB" id="A0ABD1K6B7"/>
<dbReference type="SUPFAM" id="SSF52833">
    <property type="entry name" value="Thioredoxin-like"/>
    <property type="match status" value="1"/>
</dbReference>
<proteinExistence type="predicted"/>
<dbReference type="InterPro" id="IPR013766">
    <property type="entry name" value="Thioredoxin_domain"/>
</dbReference>
<evidence type="ECO:0000313" key="5">
    <source>
        <dbReference type="Proteomes" id="UP001591681"/>
    </source>
</evidence>
<dbReference type="Pfam" id="PF00085">
    <property type="entry name" value="Thioredoxin"/>
    <property type="match status" value="1"/>
</dbReference>